<feature type="compositionally biased region" description="Low complexity" evidence="1">
    <location>
        <begin position="54"/>
        <end position="97"/>
    </location>
</feature>
<accession>A0AA51UFL7</accession>
<keyword evidence="4" id="KW-1185">Reference proteome</keyword>
<feature type="compositionally biased region" description="Low complexity" evidence="1">
    <location>
        <begin position="21"/>
        <end position="39"/>
    </location>
</feature>
<sequence length="1902" mass="186637">MSALLIVPSGCLDTDTSDQANNDSLSDNPDDSSSNLLDPTVDDDTSVNPTADGTTDSTSTEESSVQTVTSYYSSGGSSSSSSSSTSSDVSRTVTSGDYTEPVSTITGDLTITGATTGTITLPSGLIINGDLIVNTPSATVYNYATVGGTVDIQAVSVHTWNQYGDAGSIIMSATNATFNFFSGNVSGEVDISAENATFEFIAGNITGGVNLTQPSTVIINATATDLPEITVEEGAEGSDIDNLGNEELELIAEANVTVAGTVNVTGVIPTERTARGSLSLSDTSAIYNTNVNMIINYTAGEDLSNGVVNITVPVGFAVADTNGLTIAGAGTTVADNDNASYNVNILTVENVTINKDEIIALTLTTQSVSSAGNYDFSATAKNTSKLTSNAATARFTSLLNNDADLSDLVVSTGTLVPGFDVSTTNYTVNVTYDVSSIDVTATLSDTNASMLVNGDTTITGSAKSVTLQAAGETTSITVAVTAEDGTTTKTYTVTVDRAVDTTVVDNADIATAKSTLETAATLNPVEGTDTNATVMAQTIVDGAVSGVTVTISDANGNANVAADGTISYTASEITGNVVFALNKGTGTQDTATMSVVVPANPTAAANADIATAKSTLETAATLNPVEGTDTNATVMAQTIVDGAVSGVTVTISDANGNANVAADGTISYTASEITGNVVFALNKGTGTQDTATMSVVVPANPTAAANADIATAKAALETAATLNPVEGTDTNATVMAQTIVDGAVSGVTVTISDASGNANVAADGTISYTASEITGNVVFALNKGTGTQDTATMSVVVPANPTAAANADIATAKAALETAATLNPVEGTDTNATVMAQTIVDGAVSGVTVTISDASGNANVAADGTISYTASEITGNVVFALNKGTGTQDTATMSVVVPANPTAAANADIATAKAALETAATLNPVEGTDTNATVMAQTIVDGAVSGVTVTISDASGNANVAADGTISYTASEITGNVVFALNKGTGTQDTATMSVVVPANPTAAANADIATAKAALETAATLNPVEGTDTNATVMAQTIVDGAVSGVTVTISDANGNANVAADGTISYTASEITGNVVFALNKGTGTQDTATMSVVVPANPTAAANADIATAKAALETAATLNPVEGTDTNATVMAQTIVDGAVSGVTVTISDASGNANVAADGTISYTASEITGNVVFALNKGTGTQDTATMSVVVPANPTAAANADIATAKAALETAATLNPVEGTDTNATVMAQTIVDGAVSGVTVTISDASGNANVAADGTISYTASEITGNVVFALNKGTGTQDTATMSVVVPANPTAAANADIATAKAALETAATLNPVEGTDTNATVMAQTIVDGAVSGVTVTISDASGNANVAADGTISYTASEITGNVVFALNKGTGTQDTATMSVVVPANPTAAANADIATAKAALETAATLNPVEGTDTNATVMAQTIVDGAVSGVTVTISDANGNANVAADGTISYTASEITGNVVFALNKGTGTQDTATMSVVVPANPTAAANADIATAKAALETAATLNPVEGTDTNATVMAQTIVDGAVSGVTVTISDASGNANVAADGTISYTASEITGNVVFALNKGTGTQDTATMSVVVPANPTAAANADIATAKAALETAATLNPVEGTDTNATVMAQTIVDGAVSGVTVTISDASGNANVAADGTISYTASEITGNVVFALNKGTGTQDTATMSVVVPANPTAAANADIATAKAALETAATLNPVEGTDTNATVMAQTIVDGAVSGVTVTISDASGNANVAADGTISYTASEITGNVVFALNKGTGTQDTATMSVVVPANPTAAANADIATAKAALETAATLNPVEGTDTNATVMAQTIVDGAVSGVTVTISDASGNANVAADGTISYTASEITGNVVFALNKGTGTQDTATMSVVVPATTG</sequence>
<dbReference type="InterPro" id="IPR025883">
    <property type="entry name" value="Cadherin-like_domain"/>
</dbReference>
<dbReference type="EMBL" id="CP133594">
    <property type="protein sequence ID" value="WMW22296.1"/>
    <property type="molecule type" value="Genomic_DNA"/>
</dbReference>
<dbReference type="GeneID" id="84228537"/>
<reference evidence="3" key="1">
    <citation type="submission" date="2023-08" db="EMBL/GenBank/DDBJ databases">
        <title>Methanolobus mangrovi sp. nov. and Methanolobus sediminis sp. nov, two novel methylotrophic methanogens isolated from mangrove sediments in China.</title>
        <authorList>
            <person name="Zhou J."/>
        </authorList>
    </citation>
    <scope>NUCLEOTIDE SEQUENCE</scope>
    <source>
        <strain evidence="3">FTZ2</strain>
    </source>
</reference>
<feature type="region of interest" description="Disordered" evidence="1">
    <location>
        <begin position="1"/>
        <end position="104"/>
    </location>
</feature>
<evidence type="ECO:0000313" key="4">
    <source>
        <dbReference type="Proteomes" id="UP001183006"/>
    </source>
</evidence>
<dbReference type="Proteomes" id="UP001183006">
    <property type="component" value="Chromosome"/>
</dbReference>
<dbReference type="Gene3D" id="2.60.40.3490">
    <property type="match status" value="1"/>
</dbReference>
<dbReference type="KEGG" id="mmav:RE476_00310"/>
<feature type="domain" description="Cadherin-like beta-sandwich-like" evidence="2">
    <location>
        <begin position="405"/>
        <end position="497"/>
    </location>
</feature>
<evidence type="ECO:0000256" key="1">
    <source>
        <dbReference type="SAM" id="MobiDB-lite"/>
    </source>
</evidence>
<evidence type="ECO:0000259" key="2">
    <source>
        <dbReference type="Pfam" id="PF12733"/>
    </source>
</evidence>
<protein>
    <submittedName>
        <fullName evidence="3">Cadherin-like beta sandwich domain-containing protein</fullName>
    </submittedName>
</protein>
<proteinExistence type="predicted"/>
<dbReference type="InterPro" id="IPR038480">
    <property type="entry name" value="YuaB-like_sf"/>
</dbReference>
<evidence type="ECO:0000313" key="3">
    <source>
        <dbReference type="EMBL" id="WMW22296.1"/>
    </source>
</evidence>
<dbReference type="RefSeq" id="WP_309308093.1">
    <property type="nucleotide sequence ID" value="NZ_CP133594.1"/>
</dbReference>
<gene>
    <name evidence="3" type="ORF">RE476_00310</name>
</gene>
<organism evidence="3 4">
    <name type="scientific">Methanolobus mangrovi</name>
    <dbReference type="NCBI Taxonomy" id="3072977"/>
    <lineage>
        <taxon>Archaea</taxon>
        <taxon>Methanobacteriati</taxon>
        <taxon>Methanobacteriota</taxon>
        <taxon>Stenosarchaea group</taxon>
        <taxon>Methanomicrobia</taxon>
        <taxon>Methanosarcinales</taxon>
        <taxon>Methanosarcinaceae</taxon>
        <taxon>Methanolobus</taxon>
    </lineage>
</organism>
<name>A0AA51UFL7_9EURY</name>
<dbReference type="Pfam" id="PF12733">
    <property type="entry name" value="Cadherin-like"/>
    <property type="match status" value="1"/>
</dbReference>